<reference evidence="3" key="1">
    <citation type="submission" date="2018-12" db="EMBL/GenBank/DDBJ databases">
        <title>Complete genome sequence of an uncultured bacterium of the candidate phylum Bipolaricaulota.</title>
        <authorList>
            <person name="Kadnikov V.V."/>
            <person name="Mardanov A.V."/>
            <person name="Beletsky A.V."/>
            <person name="Frank Y.A."/>
            <person name="Karnachuk O.V."/>
            <person name="Ravin N.V."/>
        </authorList>
    </citation>
    <scope>NUCLEOTIDE SEQUENCE [LARGE SCALE GENOMIC DNA]</scope>
</reference>
<sequence>MQPQLLEAARAFGEGLLRVLGEKGRVEVSLEGEGVCVNFQGALRYLPSGDPSFRTALARLTRLHLKSHYGLDVPVVVDINGELLAHREQLARRVQELAAQVVAEGLRVELDPMPADDRRVVHMALAGIPGIRTFSVGRDQNRRVVIEPADN</sequence>
<dbReference type="InterPro" id="IPR036867">
    <property type="entry name" value="R3H_dom_sf"/>
</dbReference>
<dbReference type="SUPFAM" id="SSF82708">
    <property type="entry name" value="R3H domain"/>
    <property type="match status" value="1"/>
</dbReference>
<dbReference type="CDD" id="cd02644">
    <property type="entry name" value="R3H_jag"/>
    <property type="match status" value="1"/>
</dbReference>
<dbReference type="GO" id="GO:0003723">
    <property type="term" value="F:RNA binding"/>
    <property type="evidence" value="ECO:0007669"/>
    <property type="project" value="InterPro"/>
</dbReference>
<protein>
    <recommendedName>
        <fullName evidence="1">R3H domain-containing protein</fullName>
    </recommendedName>
</protein>
<proteinExistence type="predicted"/>
<accession>A0A410FWC8</accession>
<gene>
    <name evidence="2" type="ORF">BIP78_1651</name>
</gene>
<feature type="domain" description="R3H" evidence="1">
    <location>
        <begin position="84"/>
        <end position="150"/>
    </location>
</feature>
<dbReference type="EMBL" id="CP034928">
    <property type="protein sequence ID" value="QAA77415.1"/>
    <property type="molecule type" value="Genomic_DNA"/>
</dbReference>
<dbReference type="Pfam" id="PF01424">
    <property type="entry name" value="R3H"/>
    <property type="match status" value="1"/>
</dbReference>
<dbReference type="PANTHER" id="PTHR35800">
    <property type="entry name" value="PROTEIN JAG"/>
    <property type="match status" value="1"/>
</dbReference>
<dbReference type="InterPro" id="IPR039247">
    <property type="entry name" value="KhpB"/>
</dbReference>
<dbReference type="Gene3D" id="3.30.1370.50">
    <property type="entry name" value="R3H-like domain"/>
    <property type="match status" value="1"/>
</dbReference>
<dbReference type="SMART" id="SM00393">
    <property type="entry name" value="R3H"/>
    <property type="match status" value="1"/>
</dbReference>
<dbReference type="InterPro" id="IPR034079">
    <property type="entry name" value="R3H_KhpB"/>
</dbReference>
<dbReference type="PANTHER" id="PTHR35800:SF1">
    <property type="entry name" value="RNA-BINDING PROTEIN KHPB"/>
    <property type="match status" value="1"/>
</dbReference>
<evidence type="ECO:0000313" key="3">
    <source>
        <dbReference type="Proteomes" id="UP000287233"/>
    </source>
</evidence>
<name>A0A410FWC8_BIPS1</name>
<dbReference type="KEGG" id="bih:BIP78_1651"/>
<dbReference type="AlphaFoldDB" id="A0A410FWC8"/>
<organism evidence="2 3">
    <name type="scientific">Bipolaricaulis sibiricus</name>
    <dbReference type="NCBI Taxonomy" id="2501609"/>
    <lineage>
        <taxon>Bacteria</taxon>
        <taxon>Candidatus Bipolaricaulota</taxon>
        <taxon>Candidatus Bipolaricaulia</taxon>
        <taxon>Candidatus Bipolaricaulales</taxon>
        <taxon>Candidatus Bipolaricaulaceae</taxon>
        <taxon>Candidatus Bipolaricaulis</taxon>
    </lineage>
</organism>
<evidence type="ECO:0000259" key="1">
    <source>
        <dbReference type="PROSITE" id="PS51061"/>
    </source>
</evidence>
<dbReference type="Proteomes" id="UP000287233">
    <property type="component" value="Chromosome"/>
</dbReference>
<dbReference type="InterPro" id="IPR001374">
    <property type="entry name" value="R3H_dom"/>
</dbReference>
<evidence type="ECO:0000313" key="2">
    <source>
        <dbReference type="EMBL" id="QAA77415.1"/>
    </source>
</evidence>
<dbReference type="PROSITE" id="PS51061">
    <property type="entry name" value="R3H"/>
    <property type="match status" value="1"/>
</dbReference>